<proteinExistence type="predicted"/>
<sequence>MGTGPAETIRSHPCHVNGGDDVVIPHAPKADPRTNRLRAALEPEDFALLKPQLEVIDLRRGQVLYGMGGYRSRHYFPHEAIVSIVKGWRHR</sequence>
<dbReference type="OrthoDB" id="7506088at2"/>
<evidence type="ECO:0000256" key="1">
    <source>
        <dbReference type="SAM" id="MobiDB-lite"/>
    </source>
</evidence>
<reference evidence="2 3" key="1">
    <citation type="journal article" date="2019" name="Syst. Appl. Microbiol.">
        <title>Microvirga tunisiensis sp. nov., a root nodule symbiotic bacterium isolated from Lupinus micranthus and L. luteus grown in Northern Tunisia.</title>
        <authorList>
            <person name="Msaddak A."/>
            <person name="Rejili M."/>
            <person name="Duran D."/>
            <person name="Mars M."/>
            <person name="Palacios J.M."/>
            <person name="Ruiz-Argueso T."/>
            <person name="Rey L."/>
            <person name="Imperial J."/>
        </authorList>
    </citation>
    <scope>NUCLEOTIDE SEQUENCE [LARGE SCALE GENOMIC DNA]</scope>
    <source>
        <strain evidence="2 3">Lmie10</strain>
    </source>
</reference>
<dbReference type="EMBL" id="VOSK01000060">
    <property type="protein sequence ID" value="MPR26759.1"/>
    <property type="molecule type" value="Genomic_DNA"/>
</dbReference>
<accession>A0A5N7MK17</accession>
<keyword evidence="3" id="KW-1185">Reference proteome</keyword>
<protein>
    <submittedName>
        <fullName evidence="2">Uncharacterized protein</fullName>
    </submittedName>
</protein>
<dbReference type="Proteomes" id="UP000403266">
    <property type="component" value="Unassembled WGS sequence"/>
</dbReference>
<evidence type="ECO:0000313" key="2">
    <source>
        <dbReference type="EMBL" id="MPR26759.1"/>
    </source>
</evidence>
<dbReference type="RefSeq" id="WP_152712922.1">
    <property type="nucleotide sequence ID" value="NZ_VOSJ01000058.1"/>
</dbReference>
<feature type="region of interest" description="Disordered" evidence="1">
    <location>
        <begin position="1"/>
        <end position="23"/>
    </location>
</feature>
<organism evidence="2 3">
    <name type="scientific">Microvirga tunisiensis</name>
    <dbReference type="NCBI Taxonomy" id="2108360"/>
    <lineage>
        <taxon>Bacteria</taxon>
        <taxon>Pseudomonadati</taxon>
        <taxon>Pseudomonadota</taxon>
        <taxon>Alphaproteobacteria</taxon>
        <taxon>Hyphomicrobiales</taxon>
        <taxon>Methylobacteriaceae</taxon>
        <taxon>Microvirga</taxon>
    </lineage>
</organism>
<gene>
    <name evidence="2" type="ORF">FS320_16415</name>
</gene>
<name>A0A5N7MK17_9HYPH</name>
<evidence type="ECO:0000313" key="3">
    <source>
        <dbReference type="Proteomes" id="UP000403266"/>
    </source>
</evidence>
<dbReference type="AlphaFoldDB" id="A0A5N7MK17"/>
<comment type="caution">
    <text evidence="2">The sequence shown here is derived from an EMBL/GenBank/DDBJ whole genome shotgun (WGS) entry which is preliminary data.</text>
</comment>